<feature type="region of interest" description="Disordered" evidence="3">
    <location>
        <begin position="1"/>
        <end position="25"/>
    </location>
</feature>
<feature type="domain" description="3'-5' exonuclease" evidence="4">
    <location>
        <begin position="69"/>
        <end position="210"/>
    </location>
</feature>
<evidence type="ECO:0000256" key="1">
    <source>
        <dbReference type="ARBA" id="ARBA00022722"/>
    </source>
</evidence>
<dbReference type="InterPro" id="IPR012337">
    <property type="entry name" value="RNaseH-like_sf"/>
</dbReference>
<dbReference type="GO" id="GO:0005634">
    <property type="term" value="C:nucleus"/>
    <property type="evidence" value="ECO:0007669"/>
    <property type="project" value="TreeGrafter"/>
</dbReference>
<evidence type="ECO:0000313" key="6">
    <source>
        <dbReference type="Proteomes" id="UP001202328"/>
    </source>
</evidence>
<protein>
    <recommendedName>
        <fullName evidence="4">3'-5' exonuclease domain-containing protein</fullName>
    </recommendedName>
</protein>
<evidence type="ECO:0000256" key="3">
    <source>
        <dbReference type="SAM" id="MobiDB-lite"/>
    </source>
</evidence>
<dbReference type="PANTHER" id="PTHR13620:SF80">
    <property type="entry name" value="3'-5' EXONUCLEASE DOMAIN-CONTAINING PROTEIN"/>
    <property type="match status" value="1"/>
</dbReference>
<sequence>MSSTSNAEGNTNGGKHRRYPKKHTSIEVVDKKAETHHKSIVEQWIDVVYKSFADKLGNLVVGLDIKRVRNNEEVDVLQLCVGHRCLIFQFFARNKDQVPKSLVDFLNDHKIKFVGAGIDRVADKLLVDYGLRISTTEDLGNLADRKLGTRGLYQAELNSLVNIVLGQHLHHQPQFRRITFSRWGRDYLKNEQVEYACLDAYASFKLGLYLLPLPAPKETKQSQGN</sequence>
<dbReference type="EMBL" id="JAJJMB010009541">
    <property type="protein sequence ID" value="KAI3913105.1"/>
    <property type="molecule type" value="Genomic_DNA"/>
</dbReference>
<dbReference type="GO" id="GO:0008408">
    <property type="term" value="F:3'-5' exonuclease activity"/>
    <property type="evidence" value="ECO:0007669"/>
    <property type="project" value="InterPro"/>
</dbReference>
<dbReference type="GO" id="GO:0003676">
    <property type="term" value="F:nucleic acid binding"/>
    <property type="evidence" value="ECO:0007669"/>
    <property type="project" value="InterPro"/>
</dbReference>
<keyword evidence="6" id="KW-1185">Reference proteome</keyword>
<gene>
    <name evidence="5" type="ORF">MKW98_007121</name>
</gene>
<dbReference type="Pfam" id="PF01612">
    <property type="entry name" value="DNA_pol_A_exo1"/>
    <property type="match status" value="1"/>
</dbReference>
<dbReference type="AlphaFoldDB" id="A0AAD4XHF6"/>
<organism evidence="5 6">
    <name type="scientific">Papaver atlanticum</name>
    <dbReference type="NCBI Taxonomy" id="357466"/>
    <lineage>
        <taxon>Eukaryota</taxon>
        <taxon>Viridiplantae</taxon>
        <taxon>Streptophyta</taxon>
        <taxon>Embryophyta</taxon>
        <taxon>Tracheophyta</taxon>
        <taxon>Spermatophyta</taxon>
        <taxon>Magnoliopsida</taxon>
        <taxon>Ranunculales</taxon>
        <taxon>Papaveraceae</taxon>
        <taxon>Papaveroideae</taxon>
        <taxon>Papaver</taxon>
    </lineage>
</organism>
<feature type="compositionally biased region" description="Polar residues" evidence="3">
    <location>
        <begin position="1"/>
        <end position="10"/>
    </location>
</feature>
<dbReference type="SUPFAM" id="SSF53098">
    <property type="entry name" value="Ribonuclease H-like"/>
    <property type="match status" value="1"/>
</dbReference>
<reference evidence="5" key="1">
    <citation type="submission" date="2022-04" db="EMBL/GenBank/DDBJ databases">
        <title>A functionally conserved STORR gene fusion in Papaver species that diverged 16.8 million years ago.</title>
        <authorList>
            <person name="Catania T."/>
        </authorList>
    </citation>
    <scope>NUCLEOTIDE SEQUENCE</scope>
    <source>
        <strain evidence="5">S-188037</strain>
    </source>
</reference>
<name>A0AAD4XHF6_9MAGN</name>
<dbReference type="InterPro" id="IPR002562">
    <property type="entry name" value="3'-5'_exonuclease_dom"/>
</dbReference>
<dbReference type="Gene3D" id="3.30.420.10">
    <property type="entry name" value="Ribonuclease H-like superfamily/Ribonuclease H"/>
    <property type="match status" value="1"/>
</dbReference>
<dbReference type="GO" id="GO:0006139">
    <property type="term" value="P:nucleobase-containing compound metabolic process"/>
    <property type="evidence" value="ECO:0007669"/>
    <property type="project" value="InterPro"/>
</dbReference>
<dbReference type="InterPro" id="IPR051132">
    <property type="entry name" value="3-5_Exonuclease_domain"/>
</dbReference>
<dbReference type="InterPro" id="IPR036397">
    <property type="entry name" value="RNaseH_sf"/>
</dbReference>
<dbReference type="Proteomes" id="UP001202328">
    <property type="component" value="Unassembled WGS sequence"/>
</dbReference>
<evidence type="ECO:0000256" key="2">
    <source>
        <dbReference type="ARBA" id="ARBA00022801"/>
    </source>
</evidence>
<dbReference type="CDD" id="cd06141">
    <property type="entry name" value="WRN_exo"/>
    <property type="match status" value="1"/>
</dbReference>
<keyword evidence="1" id="KW-0540">Nuclease</keyword>
<evidence type="ECO:0000259" key="4">
    <source>
        <dbReference type="Pfam" id="PF01612"/>
    </source>
</evidence>
<accession>A0AAD4XHF6</accession>
<dbReference type="GO" id="GO:0005737">
    <property type="term" value="C:cytoplasm"/>
    <property type="evidence" value="ECO:0007669"/>
    <property type="project" value="TreeGrafter"/>
</dbReference>
<proteinExistence type="predicted"/>
<keyword evidence="2" id="KW-0378">Hydrolase</keyword>
<dbReference type="PANTHER" id="PTHR13620">
    <property type="entry name" value="3-5 EXONUCLEASE"/>
    <property type="match status" value="1"/>
</dbReference>
<feature type="compositionally biased region" description="Basic residues" evidence="3">
    <location>
        <begin position="14"/>
        <end position="23"/>
    </location>
</feature>
<evidence type="ECO:0000313" key="5">
    <source>
        <dbReference type="EMBL" id="KAI3913105.1"/>
    </source>
</evidence>
<comment type="caution">
    <text evidence="5">The sequence shown here is derived from an EMBL/GenBank/DDBJ whole genome shotgun (WGS) entry which is preliminary data.</text>
</comment>